<dbReference type="STRING" id="540747.SAMN04488031_109118"/>
<sequence length="257" mass="27566">MRVFVVTAALGALIFLGLPVLIVVPMSFSGAETLAFPPPSWSLQWYESLFASPIWIEAGRNSLMLAGASSSIALIIGTLGAYAIVRGRFRGTRLFEANLIAPMVVPQIITAVALYIAFARAGILGTFGGLILGHVVLVTPYIVLVMMMAIRSFDERVEQVAVTLGASRRQVLTGIVLPNVVPSALAAWIFAFVLSFDEVVVTLFISGTHLTIPKRMFNELLIQVNPTITAVATLLILFNILALLLLVAVTGGKKFTP</sequence>
<keyword evidence="3" id="KW-1003">Cell membrane</keyword>
<organism evidence="10 12">
    <name type="scientific">Roseovarius indicus</name>
    <dbReference type="NCBI Taxonomy" id="540747"/>
    <lineage>
        <taxon>Bacteria</taxon>
        <taxon>Pseudomonadati</taxon>
        <taxon>Pseudomonadota</taxon>
        <taxon>Alphaproteobacteria</taxon>
        <taxon>Rhodobacterales</taxon>
        <taxon>Roseobacteraceae</taxon>
        <taxon>Roseovarius</taxon>
    </lineage>
</organism>
<dbReference type="SUPFAM" id="SSF161098">
    <property type="entry name" value="MetI-like"/>
    <property type="match status" value="1"/>
</dbReference>
<feature type="transmembrane region" description="Helical" evidence="8">
    <location>
        <begin position="63"/>
        <end position="85"/>
    </location>
</feature>
<comment type="subcellular location">
    <subcellularLocation>
        <location evidence="1">Cell inner membrane</location>
        <topology evidence="1">Multi-pass membrane protein</topology>
    </subcellularLocation>
    <subcellularLocation>
        <location evidence="8">Cell membrane</location>
        <topology evidence="8">Multi-pass membrane protein</topology>
    </subcellularLocation>
</comment>
<keyword evidence="6 8" id="KW-1133">Transmembrane helix</keyword>
<evidence type="ECO:0000256" key="2">
    <source>
        <dbReference type="ARBA" id="ARBA00022448"/>
    </source>
</evidence>
<dbReference type="AlphaFoldDB" id="A0A0T5P4U7"/>
<dbReference type="PANTHER" id="PTHR43357:SF4">
    <property type="entry name" value="INNER MEMBRANE ABC TRANSPORTER PERMEASE PROTEIN YDCV"/>
    <property type="match status" value="1"/>
</dbReference>
<evidence type="ECO:0000256" key="1">
    <source>
        <dbReference type="ARBA" id="ARBA00004429"/>
    </source>
</evidence>
<feature type="transmembrane region" description="Helical" evidence="8">
    <location>
        <begin position="130"/>
        <end position="150"/>
    </location>
</feature>
<keyword evidence="4" id="KW-0997">Cell inner membrane</keyword>
<evidence type="ECO:0000313" key="11">
    <source>
        <dbReference type="EMBL" id="QEW24996.1"/>
    </source>
</evidence>
<comment type="similarity">
    <text evidence="8">Belongs to the binding-protein-dependent transport system permease family.</text>
</comment>
<evidence type="ECO:0000256" key="8">
    <source>
        <dbReference type="RuleBase" id="RU363032"/>
    </source>
</evidence>
<feature type="transmembrane region" description="Helical" evidence="8">
    <location>
        <begin position="171"/>
        <end position="194"/>
    </location>
</feature>
<dbReference type="InterPro" id="IPR035906">
    <property type="entry name" value="MetI-like_sf"/>
</dbReference>
<keyword evidence="5 8" id="KW-0812">Transmembrane</keyword>
<dbReference type="EMBL" id="LAXI01000016">
    <property type="protein sequence ID" value="KRS16155.1"/>
    <property type="molecule type" value="Genomic_DNA"/>
</dbReference>
<dbReference type="RefSeq" id="WP_057818958.1">
    <property type="nucleotide sequence ID" value="NZ_CAXRJZ010000039.1"/>
</dbReference>
<keyword evidence="12" id="KW-1185">Reference proteome</keyword>
<dbReference type="GO" id="GO:0055085">
    <property type="term" value="P:transmembrane transport"/>
    <property type="evidence" value="ECO:0007669"/>
    <property type="project" value="InterPro"/>
</dbReference>
<dbReference type="OrthoDB" id="9815533at2"/>
<name>A0A0T5P4U7_9RHOB</name>
<dbReference type="PATRIC" id="fig|540747.5.peg.1823"/>
<dbReference type="CDD" id="cd06261">
    <property type="entry name" value="TM_PBP2"/>
    <property type="match status" value="1"/>
</dbReference>
<evidence type="ECO:0000313" key="10">
    <source>
        <dbReference type="EMBL" id="KRS16155.1"/>
    </source>
</evidence>
<feature type="transmembrane region" description="Helical" evidence="8">
    <location>
        <begin position="97"/>
        <end position="118"/>
    </location>
</feature>
<accession>A0A0T5P4U7</accession>
<protein>
    <submittedName>
        <fullName evidence="11">Inner membrane ABC-transporter permease protein</fullName>
    </submittedName>
</protein>
<evidence type="ECO:0000256" key="5">
    <source>
        <dbReference type="ARBA" id="ARBA00022692"/>
    </source>
</evidence>
<evidence type="ECO:0000313" key="12">
    <source>
        <dbReference type="Proteomes" id="UP000051401"/>
    </source>
</evidence>
<dbReference type="KEGG" id="rid:RIdsm_00780"/>
<evidence type="ECO:0000256" key="4">
    <source>
        <dbReference type="ARBA" id="ARBA00022519"/>
    </source>
</evidence>
<feature type="transmembrane region" description="Helical" evidence="8">
    <location>
        <begin position="228"/>
        <end position="249"/>
    </location>
</feature>
<dbReference type="PROSITE" id="PS50928">
    <property type="entry name" value="ABC_TM1"/>
    <property type="match status" value="1"/>
</dbReference>
<evidence type="ECO:0000259" key="9">
    <source>
        <dbReference type="PROSITE" id="PS50928"/>
    </source>
</evidence>
<keyword evidence="2 8" id="KW-0813">Transport</keyword>
<dbReference type="GO" id="GO:0005886">
    <property type="term" value="C:plasma membrane"/>
    <property type="evidence" value="ECO:0007669"/>
    <property type="project" value="UniProtKB-SubCell"/>
</dbReference>
<gene>
    <name evidence="11" type="ORF">RIdsm_00780</name>
    <name evidence="10" type="ORF">XM52_20320</name>
</gene>
<dbReference type="Pfam" id="PF00528">
    <property type="entry name" value="BPD_transp_1"/>
    <property type="match status" value="1"/>
</dbReference>
<dbReference type="Proteomes" id="UP000051401">
    <property type="component" value="Unassembled WGS sequence"/>
</dbReference>
<dbReference type="PANTHER" id="PTHR43357">
    <property type="entry name" value="INNER MEMBRANE ABC TRANSPORTER PERMEASE PROTEIN YDCV"/>
    <property type="match status" value="1"/>
</dbReference>
<reference evidence="11 13" key="2">
    <citation type="submission" date="2018-08" db="EMBL/GenBank/DDBJ databases">
        <title>Genetic Globetrotter - A new plasmid hitch-hiking vast phylogenetic and geographic distances.</title>
        <authorList>
            <person name="Vollmers J."/>
            <person name="Petersen J."/>
        </authorList>
    </citation>
    <scope>NUCLEOTIDE SEQUENCE [LARGE SCALE GENOMIC DNA]</scope>
    <source>
        <strain evidence="11 13">DSM 26383</strain>
    </source>
</reference>
<dbReference type="Proteomes" id="UP000325785">
    <property type="component" value="Chromosome"/>
</dbReference>
<evidence type="ECO:0000313" key="13">
    <source>
        <dbReference type="Proteomes" id="UP000325785"/>
    </source>
</evidence>
<keyword evidence="7 8" id="KW-0472">Membrane</keyword>
<evidence type="ECO:0000256" key="7">
    <source>
        <dbReference type="ARBA" id="ARBA00023136"/>
    </source>
</evidence>
<feature type="domain" description="ABC transmembrane type-1" evidence="9">
    <location>
        <begin position="59"/>
        <end position="246"/>
    </location>
</feature>
<dbReference type="Gene3D" id="1.10.3720.10">
    <property type="entry name" value="MetI-like"/>
    <property type="match status" value="1"/>
</dbReference>
<proteinExistence type="inferred from homology"/>
<evidence type="ECO:0000256" key="3">
    <source>
        <dbReference type="ARBA" id="ARBA00022475"/>
    </source>
</evidence>
<dbReference type="EMBL" id="CP031598">
    <property type="protein sequence ID" value="QEW24996.1"/>
    <property type="molecule type" value="Genomic_DNA"/>
</dbReference>
<reference evidence="10 12" key="1">
    <citation type="submission" date="2015-04" db="EMBL/GenBank/DDBJ databases">
        <title>The draft genome sequence of Roseovarius indicus B108T.</title>
        <authorList>
            <person name="Li G."/>
            <person name="Lai Q."/>
            <person name="Shao Z."/>
            <person name="Yan P."/>
        </authorList>
    </citation>
    <scope>NUCLEOTIDE SEQUENCE [LARGE SCALE GENOMIC DNA]</scope>
    <source>
        <strain evidence="10 12">B108</strain>
    </source>
</reference>
<evidence type="ECO:0000256" key="6">
    <source>
        <dbReference type="ARBA" id="ARBA00022989"/>
    </source>
</evidence>
<dbReference type="InterPro" id="IPR000515">
    <property type="entry name" value="MetI-like"/>
</dbReference>